<keyword evidence="4" id="KW-1185">Reference proteome</keyword>
<organism evidence="3 4">
    <name type="scientific">Glutamicibacter uratoxydans</name>
    <name type="common">Arthrobacter uratoxydans</name>
    <dbReference type="NCBI Taxonomy" id="43667"/>
    <lineage>
        <taxon>Bacteria</taxon>
        <taxon>Bacillati</taxon>
        <taxon>Actinomycetota</taxon>
        <taxon>Actinomycetes</taxon>
        <taxon>Micrococcales</taxon>
        <taxon>Micrococcaceae</taxon>
        <taxon>Glutamicibacter</taxon>
    </lineage>
</organism>
<evidence type="ECO:0000259" key="2">
    <source>
        <dbReference type="Pfam" id="PF00248"/>
    </source>
</evidence>
<keyword evidence="1" id="KW-0560">Oxidoreductase</keyword>
<dbReference type="GO" id="GO:0005737">
    <property type="term" value="C:cytoplasm"/>
    <property type="evidence" value="ECO:0007669"/>
    <property type="project" value="TreeGrafter"/>
</dbReference>
<dbReference type="Proteomes" id="UP000316612">
    <property type="component" value="Unassembled WGS sequence"/>
</dbReference>
<dbReference type="EMBL" id="BJNY01000008">
    <property type="protein sequence ID" value="GED06117.1"/>
    <property type="molecule type" value="Genomic_DNA"/>
</dbReference>
<comment type="caution">
    <text evidence="3">The sequence shown here is derived from an EMBL/GenBank/DDBJ whole genome shotgun (WGS) entry which is preliminary data.</text>
</comment>
<dbReference type="InterPro" id="IPR050791">
    <property type="entry name" value="Aldo-Keto_reductase"/>
</dbReference>
<evidence type="ECO:0000256" key="1">
    <source>
        <dbReference type="ARBA" id="ARBA00023002"/>
    </source>
</evidence>
<sequence>MRRINLGRGLETTIQGFGAMSFSGTYGAAEDAQSLRTLHHVIDSGVTFLDTANVYGNGHNETLLAQVLKTRRREVVLATKAGIVRPKNPNEPRANGDPAFIKRCLDESLQRLGVEEIDLYYYHRVDARVPIEETVGAYADLVQAGKIRHIGLSEVTSGELRRAAAVHPITAVQMEYSIFSRDIESHLLPAARELGVGLVPYASLGRGFFTGQADSLEQLEPEDLRRHFPRFAPEHVAANIALRRQIDAVAAAEGISTAQASLAWVYEKARAFGLAVSPIPGTRYAEHVDDNLAAASIELSAQSVKELDALAGQVSGERQQDIYSVSKGREELQLAGESAPELR</sequence>
<dbReference type="Pfam" id="PF00248">
    <property type="entry name" value="Aldo_ket_red"/>
    <property type="match status" value="1"/>
</dbReference>
<dbReference type="SUPFAM" id="SSF51430">
    <property type="entry name" value="NAD(P)-linked oxidoreductase"/>
    <property type="match status" value="1"/>
</dbReference>
<evidence type="ECO:0000313" key="3">
    <source>
        <dbReference type="EMBL" id="GED06117.1"/>
    </source>
</evidence>
<name>A0A4Y4DND0_GLUUR</name>
<dbReference type="GO" id="GO:0016491">
    <property type="term" value="F:oxidoreductase activity"/>
    <property type="evidence" value="ECO:0007669"/>
    <property type="project" value="UniProtKB-KW"/>
</dbReference>
<dbReference type="AlphaFoldDB" id="A0A4Y4DND0"/>
<dbReference type="Gene3D" id="3.20.20.100">
    <property type="entry name" value="NADP-dependent oxidoreductase domain"/>
    <property type="match status" value="1"/>
</dbReference>
<dbReference type="InterPro" id="IPR023210">
    <property type="entry name" value="NADP_OxRdtase_dom"/>
</dbReference>
<dbReference type="PANTHER" id="PTHR43625">
    <property type="entry name" value="AFLATOXIN B1 ALDEHYDE REDUCTASE"/>
    <property type="match status" value="1"/>
</dbReference>
<gene>
    <name evidence="3" type="ORF">AUR04nite_16490</name>
</gene>
<dbReference type="PANTHER" id="PTHR43625:SF40">
    <property type="entry name" value="ALDO-KETO REDUCTASE YAKC [NADP(+)]"/>
    <property type="match status" value="1"/>
</dbReference>
<reference evidence="3 4" key="1">
    <citation type="submission" date="2019-06" db="EMBL/GenBank/DDBJ databases">
        <title>Whole genome shotgun sequence of Glutamicibacter uratoxydans NBRC 15515.</title>
        <authorList>
            <person name="Hosoyama A."/>
            <person name="Uohara A."/>
            <person name="Ohji S."/>
            <person name="Ichikawa N."/>
        </authorList>
    </citation>
    <scope>NUCLEOTIDE SEQUENCE [LARGE SCALE GENOMIC DNA]</scope>
    <source>
        <strain evidence="3 4">NBRC 15515</strain>
    </source>
</reference>
<protein>
    <submittedName>
        <fullName evidence="3">Oxidoreductase</fullName>
    </submittedName>
</protein>
<accession>A0A4Y4DND0</accession>
<dbReference type="InterPro" id="IPR036812">
    <property type="entry name" value="NAD(P)_OxRdtase_dom_sf"/>
</dbReference>
<proteinExistence type="predicted"/>
<evidence type="ECO:0000313" key="4">
    <source>
        <dbReference type="Proteomes" id="UP000316612"/>
    </source>
</evidence>
<feature type="domain" description="NADP-dependent oxidoreductase" evidence="2">
    <location>
        <begin position="16"/>
        <end position="310"/>
    </location>
</feature>